<dbReference type="EMBL" id="NMVO01000019">
    <property type="protein sequence ID" value="OYO07972.1"/>
    <property type="molecule type" value="Genomic_DNA"/>
</dbReference>
<dbReference type="RefSeq" id="WP_094360257.1">
    <property type="nucleotide sequence ID" value="NZ_NMVK01000036.1"/>
</dbReference>
<dbReference type="OrthoDB" id="188924at2"/>
<feature type="transmembrane region" description="Helical" evidence="5">
    <location>
        <begin position="191"/>
        <end position="211"/>
    </location>
</feature>
<evidence type="ECO:0000313" key="7">
    <source>
        <dbReference type="Proteomes" id="UP000215896"/>
    </source>
</evidence>
<dbReference type="GO" id="GO:0030026">
    <property type="term" value="P:intracellular manganese ion homeostasis"/>
    <property type="evidence" value="ECO:0007669"/>
    <property type="project" value="InterPro"/>
</dbReference>
<reference evidence="6 7" key="1">
    <citation type="submission" date="2017-07" db="EMBL/GenBank/DDBJ databases">
        <title>Draft whole genome sequences of clinical Proprionibacteriaceae strains.</title>
        <authorList>
            <person name="Bernier A.-M."/>
            <person name="Bernard K."/>
            <person name="Domingo M.-C."/>
        </authorList>
    </citation>
    <scope>NUCLEOTIDE SEQUENCE [LARGE SCALE GENOMIC DNA]</scope>
    <source>
        <strain evidence="6 7">NML 030167</strain>
    </source>
</reference>
<sequence length="245" mass="25455">MDHQLTSTPSQEHVRGDHLAGALASRLNWLRAGALGANDGIISTAGLVVGVAGAQASKSAVLIAGLAGLVAGALSMGGGEYMSVSTQKDTELAVLEKERWELEHMPSEELGELTDLYRAKGLSPDLAHQVAVELTRHDALAAHAEAELGISVDQRSNPWQAAWASMLSFSLGALLPLLAMLLAPIGWRMGVTWAAVLVALAVTGVITSRIGGASPVRPVLRNLVVGALTMSLTWAIGHLVGVELG</sequence>
<evidence type="ECO:0000256" key="2">
    <source>
        <dbReference type="ARBA" id="ARBA00022692"/>
    </source>
</evidence>
<evidence type="ECO:0000313" key="6">
    <source>
        <dbReference type="EMBL" id="OYO07972.1"/>
    </source>
</evidence>
<dbReference type="GO" id="GO:0012505">
    <property type="term" value="C:endomembrane system"/>
    <property type="evidence" value="ECO:0007669"/>
    <property type="project" value="UniProtKB-SubCell"/>
</dbReference>
<feature type="transmembrane region" description="Helical" evidence="5">
    <location>
        <begin position="223"/>
        <end position="242"/>
    </location>
</feature>
<dbReference type="CDD" id="cd02432">
    <property type="entry name" value="Nodulin-21_like_1"/>
    <property type="match status" value="1"/>
</dbReference>
<keyword evidence="7" id="KW-1185">Reference proteome</keyword>
<dbReference type="AlphaFoldDB" id="A0A255FXF3"/>
<proteinExistence type="predicted"/>
<keyword evidence="3 5" id="KW-1133">Transmembrane helix</keyword>
<name>A0A255FXF3_9ACTN</name>
<evidence type="ECO:0008006" key="8">
    <source>
        <dbReference type="Google" id="ProtNLM"/>
    </source>
</evidence>
<evidence type="ECO:0000256" key="5">
    <source>
        <dbReference type="SAM" id="Phobius"/>
    </source>
</evidence>
<comment type="caution">
    <text evidence="6">The sequence shown here is derived from an EMBL/GenBank/DDBJ whole genome shotgun (WGS) entry which is preliminary data.</text>
</comment>
<gene>
    <name evidence="6" type="ORF">CGZ94_21220</name>
</gene>
<feature type="transmembrane region" description="Helical" evidence="5">
    <location>
        <begin position="161"/>
        <end position="185"/>
    </location>
</feature>
<keyword evidence="2 5" id="KW-0812">Transmembrane</keyword>
<protein>
    <recommendedName>
        <fullName evidence="8">VIT family protein</fullName>
    </recommendedName>
</protein>
<keyword evidence="4 5" id="KW-0472">Membrane</keyword>
<dbReference type="GO" id="GO:0005384">
    <property type="term" value="F:manganese ion transmembrane transporter activity"/>
    <property type="evidence" value="ECO:0007669"/>
    <property type="project" value="InterPro"/>
</dbReference>
<comment type="subcellular location">
    <subcellularLocation>
        <location evidence="1">Endomembrane system</location>
        <topology evidence="1">Multi-pass membrane protein</topology>
    </subcellularLocation>
</comment>
<evidence type="ECO:0000256" key="3">
    <source>
        <dbReference type="ARBA" id="ARBA00022989"/>
    </source>
</evidence>
<dbReference type="Pfam" id="PF01988">
    <property type="entry name" value="VIT1"/>
    <property type="match status" value="1"/>
</dbReference>
<dbReference type="InterPro" id="IPR008217">
    <property type="entry name" value="Ccc1_fam"/>
</dbReference>
<accession>A0A255FXF3</accession>
<dbReference type="Proteomes" id="UP000215896">
    <property type="component" value="Unassembled WGS sequence"/>
</dbReference>
<evidence type="ECO:0000256" key="4">
    <source>
        <dbReference type="ARBA" id="ARBA00023136"/>
    </source>
</evidence>
<evidence type="ECO:0000256" key="1">
    <source>
        <dbReference type="ARBA" id="ARBA00004127"/>
    </source>
</evidence>
<organism evidence="6 7">
    <name type="scientific">Enemella evansiae</name>
    <dbReference type="NCBI Taxonomy" id="2016499"/>
    <lineage>
        <taxon>Bacteria</taxon>
        <taxon>Bacillati</taxon>
        <taxon>Actinomycetota</taxon>
        <taxon>Actinomycetes</taxon>
        <taxon>Propionibacteriales</taxon>
        <taxon>Propionibacteriaceae</taxon>
        <taxon>Enemella</taxon>
    </lineage>
</organism>
<dbReference type="PANTHER" id="PTHR31851">
    <property type="entry name" value="FE(2+)/MN(2+) TRANSPORTER PCL1"/>
    <property type="match status" value="1"/>
</dbReference>